<accession>A0A075ADN9</accession>
<protein>
    <submittedName>
        <fullName evidence="1">Uncharacterized protein</fullName>
    </submittedName>
</protein>
<feature type="non-terminal residue" evidence="1">
    <location>
        <position position="121"/>
    </location>
</feature>
<reference evidence="1 2" key="1">
    <citation type="submission" date="2013-11" db="EMBL/GenBank/DDBJ databases">
        <title>Opisthorchis viverrini - life in the bile duct.</title>
        <authorList>
            <person name="Young N.D."/>
            <person name="Nagarajan N."/>
            <person name="Lin S.J."/>
            <person name="Korhonen P.K."/>
            <person name="Jex A.R."/>
            <person name="Hall R.S."/>
            <person name="Safavi-Hemami H."/>
            <person name="Kaewkong W."/>
            <person name="Bertrand D."/>
            <person name="Gao S."/>
            <person name="Seet Q."/>
            <person name="Wongkham S."/>
            <person name="Teh B.T."/>
            <person name="Wongkham C."/>
            <person name="Intapan P.M."/>
            <person name="Maleewong W."/>
            <person name="Yang X."/>
            <person name="Hu M."/>
            <person name="Wang Z."/>
            <person name="Hofmann A."/>
            <person name="Sternberg P.W."/>
            <person name="Tan P."/>
            <person name="Wang J."/>
            <person name="Gasser R.B."/>
        </authorList>
    </citation>
    <scope>NUCLEOTIDE SEQUENCE [LARGE SCALE GENOMIC DNA]</scope>
</reference>
<dbReference type="CTD" id="20328236"/>
<proteinExistence type="predicted"/>
<gene>
    <name evidence="1" type="ORF">T265_14070</name>
</gene>
<dbReference type="Proteomes" id="UP000054324">
    <property type="component" value="Unassembled WGS sequence"/>
</dbReference>
<dbReference type="RefSeq" id="XP_009170132.1">
    <property type="nucleotide sequence ID" value="XM_009171868.1"/>
</dbReference>
<evidence type="ECO:0000313" key="2">
    <source>
        <dbReference type="Proteomes" id="UP000054324"/>
    </source>
</evidence>
<dbReference type="AlphaFoldDB" id="A0A075ADN9"/>
<dbReference type="KEGG" id="ovi:T265_14070"/>
<sequence>MREGTWCRPITSIRRCLHVQVLNQTIWNATETDWPSVFAVLPAEGSRGHGDPILEGASYQPNLKPVEILFTPSCQVARHRGHGGRHRRPRFDMTKPLQLMSLGDFRERSTCYPTKYLFPNY</sequence>
<dbReference type="OrthoDB" id="10617130at2759"/>
<name>A0A075ADN9_OPIVI</name>
<dbReference type="GeneID" id="20328236"/>
<keyword evidence="2" id="KW-1185">Reference proteome</keyword>
<organism evidence="1 2">
    <name type="scientific">Opisthorchis viverrini</name>
    <name type="common">Southeast Asian liver fluke</name>
    <dbReference type="NCBI Taxonomy" id="6198"/>
    <lineage>
        <taxon>Eukaryota</taxon>
        <taxon>Metazoa</taxon>
        <taxon>Spiralia</taxon>
        <taxon>Lophotrochozoa</taxon>
        <taxon>Platyhelminthes</taxon>
        <taxon>Trematoda</taxon>
        <taxon>Digenea</taxon>
        <taxon>Opisthorchiida</taxon>
        <taxon>Opisthorchiata</taxon>
        <taxon>Opisthorchiidae</taxon>
        <taxon>Opisthorchis</taxon>
    </lineage>
</organism>
<evidence type="ECO:0000313" key="1">
    <source>
        <dbReference type="EMBL" id="KER26149.1"/>
    </source>
</evidence>
<dbReference type="EMBL" id="KL596755">
    <property type="protein sequence ID" value="KER26149.1"/>
    <property type="molecule type" value="Genomic_DNA"/>
</dbReference>